<evidence type="ECO:0000313" key="1">
    <source>
        <dbReference type="EMBL" id="MBW31401.1"/>
    </source>
</evidence>
<reference evidence="1" key="1">
    <citation type="submission" date="2018-01" db="EMBL/GenBank/DDBJ databases">
        <title>An insight into the sialome of Amazonian anophelines.</title>
        <authorList>
            <person name="Ribeiro J.M."/>
            <person name="Scarpassa V."/>
            <person name="Calvo E."/>
        </authorList>
    </citation>
    <scope>NUCLEOTIDE SEQUENCE</scope>
    <source>
        <tissue evidence="1">Salivary glands</tissue>
    </source>
</reference>
<organism evidence="1">
    <name type="scientific">Anopheles braziliensis</name>
    <dbReference type="NCBI Taxonomy" id="58242"/>
    <lineage>
        <taxon>Eukaryota</taxon>
        <taxon>Metazoa</taxon>
        <taxon>Ecdysozoa</taxon>
        <taxon>Arthropoda</taxon>
        <taxon>Hexapoda</taxon>
        <taxon>Insecta</taxon>
        <taxon>Pterygota</taxon>
        <taxon>Neoptera</taxon>
        <taxon>Endopterygota</taxon>
        <taxon>Diptera</taxon>
        <taxon>Nematocera</taxon>
        <taxon>Culicoidea</taxon>
        <taxon>Culicidae</taxon>
        <taxon>Anophelinae</taxon>
        <taxon>Anopheles</taxon>
    </lineage>
</organism>
<name>A0A2M3ZS82_9DIPT</name>
<protein>
    <submittedName>
        <fullName evidence="1">Putative secreted peptide</fullName>
    </submittedName>
</protein>
<sequence length="70" mass="8091">MCRRRCSARRWRNFVAICSSALRRRCVSCWWTPNCPRKTSIPSRSSVAVAVFLRSNSSLSKFSVNRPALR</sequence>
<dbReference type="AlphaFoldDB" id="A0A2M3ZS82"/>
<dbReference type="EMBL" id="GGFM01010650">
    <property type="protein sequence ID" value="MBW31401.1"/>
    <property type="molecule type" value="Transcribed_RNA"/>
</dbReference>
<proteinExistence type="predicted"/>
<accession>A0A2M3ZS82</accession>